<name>A0ABV4DTY1_9LACO</name>
<dbReference type="PRINTS" id="PR01002">
    <property type="entry name" value="FLGFLGJ"/>
</dbReference>
<dbReference type="GO" id="GO:0016787">
    <property type="term" value="F:hydrolase activity"/>
    <property type="evidence" value="ECO:0007669"/>
    <property type="project" value="UniProtKB-KW"/>
</dbReference>
<dbReference type="EMBL" id="JBCLUF010000058">
    <property type="protein sequence ID" value="MEY8663212.1"/>
    <property type="molecule type" value="Genomic_DNA"/>
</dbReference>
<gene>
    <name evidence="5" type="ORF">AALT52_10175</name>
</gene>
<dbReference type="InterPro" id="IPR002901">
    <property type="entry name" value="MGlyc_endo_b_GlcNAc-like_dom"/>
</dbReference>
<dbReference type="Proteomes" id="UP001565236">
    <property type="component" value="Unassembled WGS sequence"/>
</dbReference>
<dbReference type="SMART" id="SM00047">
    <property type="entry name" value="LYZ2"/>
    <property type="match status" value="1"/>
</dbReference>
<keyword evidence="3" id="KW-0472">Membrane</keyword>
<proteinExistence type="inferred from homology"/>
<accession>A0ABV4DTY1</accession>
<evidence type="ECO:0000256" key="3">
    <source>
        <dbReference type="SAM" id="Phobius"/>
    </source>
</evidence>
<dbReference type="Gene3D" id="4.10.80.30">
    <property type="entry name" value="DNA polymerase, domain 6"/>
    <property type="match status" value="1"/>
</dbReference>
<dbReference type="PANTHER" id="PTHR33308:SF10">
    <property type="entry name" value="EXO-GLUCOSAMINIDASE LYTG"/>
    <property type="match status" value="1"/>
</dbReference>
<dbReference type="PANTHER" id="PTHR33308">
    <property type="entry name" value="PEPTIDOGLYCAN HYDROLASE FLGJ"/>
    <property type="match status" value="1"/>
</dbReference>
<feature type="transmembrane region" description="Helical" evidence="3">
    <location>
        <begin position="12"/>
        <end position="33"/>
    </location>
</feature>
<feature type="domain" description="Mannosyl-glycoprotein endo-beta-N-acetylglucosamidase-like" evidence="4">
    <location>
        <begin position="40"/>
        <end position="197"/>
    </location>
</feature>
<organism evidence="5 6">
    <name type="scientific">Ligilactobacillus faecis</name>
    <dbReference type="NCBI Taxonomy" id="762833"/>
    <lineage>
        <taxon>Bacteria</taxon>
        <taxon>Bacillati</taxon>
        <taxon>Bacillota</taxon>
        <taxon>Bacilli</taxon>
        <taxon>Lactobacillales</taxon>
        <taxon>Lactobacillaceae</taxon>
        <taxon>Ligilactobacillus</taxon>
    </lineage>
</organism>
<evidence type="ECO:0000313" key="6">
    <source>
        <dbReference type="Proteomes" id="UP001565236"/>
    </source>
</evidence>
<comment type="similarity">
    <text evidence="1">Belongs to the glycosyl hydrolase 73 family.</text>
</comment>
<keyword evidence="3" id="KW-1133">Transmembrane helix</keyword>
<protein>
    <submittedName>
        <fullName evidence="5">Glycoside hydrolase family 73 protein</fullName>
    </submittedName>
</protein>
<dbReference type="Gene3D" id="1.10.530.10">
    <property type="match status" value="1"/>
</dbReference>
<keyword evidence="2 5" id="KW-0378">Hydrolase</keyword>
<evidence type="ECO:0000259" key="4">
    <source>
        <dbReference type="SMART" id="SM00047"/>
    </source>
</evidence>
<keyword evidence="3" id="KW-0812">Transmembrane</keyword>
<reference evidence="5 6" key="1">
    <citation type="submission" date="2024-03" db="EMBL/GenBank/DDBJ databases">
        <title>Mouse gut bacterial collection (mGBC) of GemPharmatech.</title>
        <authorList>
            <person name="He Y."/>
            <person name="Dong L."/>
            <person name="Wu D."/>
            <person name="Gao X."/>
            <person name="Lin Z."/>
        </authorList>
    </citation>
    <scope>NUCLEOTIDE SEQUENCE [LARGE SCALE GENOMIC DNA]</scope>
    <source>
        <strain evidence="5 6">15-30</strain>
    </source>
</reference>
<evidence type="ECO:0000313" key="5">
    <source>
        <dbReference type="EMBL" id="MEY8663212.1"/>
    </source>
</evidence>
<evidence type="ECO:0000256" key="2">
    <source>
        <dbReference type="ARBA" id="ARBA00022801"/>
    </source>
</evidence>
<comment type="caution">
    <text evidence="5">The sequence shown here is derived from an EMBL/GenBank/DDBJ whole genome shotgun (WGS) entry which is preliminary data.</text>
</comment>
<dbReference type="InterPro" id="IPR051056">
    <property type="entry name" value="Glycosyl_Hydrolase_73"/>
</dbReference>
<dbReference type="Pfam" id="PF01832">
    <property type="entry name" value="Glucosaminidase"/>
    <property type="match status" value="1"/>
</dbReference>
<keyword evidence="6" id="KW-1185">Reference proteome</keyword>
<sequence>MTRKRKQQVARMLFVSFIVLVLVAFGNGVYEYWNDLQNEQVVSAQSDQTKEQFIASLVPVAKEEQQRYGVLASITLAQAALESDWGKSELSAKYNNLFGIKSTNGSLMTTKEYVDGQWITIKDTFAVYSSWDESVRAHTQLFVNGTDWNKAHYQAVLTATDYTQAAQALQDQGYATDPNYAQKLIALIKEYNLNQYDV</sequence>
<evidence type="ECO:0000256" key="1">
    <source>
        <dbReference type="ARBA" id="ARBA00010266"/>
    </source>
</evidence>